<evidence type="ECO:0000256" key="6">
    <source>
        <dbReference type="ARBA" id="ARBA00022679"/>
    </source>
</evidence>
<dbReference type="PANTHER" id="PTHR43643">
    <property type="entry name" value="HISTIDINOL-PHOSPHATE AMINOTRANSFERASE 2"/>
    <property type="match status" value="1"/>
</dbReference>
<dbReference type="NCBIfam" id="TIGR01141">
    <property type="entry name" value="hisC"/>
    <property type="match status" value="1"/>
</dbReference>
<comment type="catalytic activity">
    <reaction evidence="8 9">
        <text>L-histidinol phosphate + 2-oxoglutarate = 3-(imidazol-4-yl)-2-oxopropyl phosphate + L-glutamate</text>
        <dbReference type="Rhea" id="RHEA:23744"/>
        <dbReference type="ChEBI" id="CHEBI:16810"/>
        <dbReference type="ChEBI" id="CHEBI:29985"/>
        <dbReference type="ChEBI" id="CHEBI:57766"/>
        <dbReference type="ChEBI" id="CHEBI:57980"/>
        <dbReference type="EC" id="2.6.1.9"/>
    </reaction>
</comment>
<dbReference type="Gene3D" id="3.40.640.10">
    <property type="entry name" value="Type I PLP-dependent aspartate aminotransferase-like (Major domain)"/>
    <property type="match status" value="1"/>
</dbReference>
<reference evidence="11" key="1">
    <citation type="submission" date="2022-10" db="EMBL/GenBank/DDBJ databases">
        <authorList>
            <person name="Yue Y."/>
        </authorList>
    </citation>
    <scope>NUCLEOTIDE SEQUENCE</scope>
    <source>
        <strain evidence="11">Z654</strain>
    </source>
</reference>
<evidence type="ECO:0000256" key="2">
    <source>
        <dbReference type="ARBA" id="ARBA00005011"/>
    </source>
</evidence>
<dbReference type="InterPro" id="IPR005861">
    <property type="entry name" value="HisP_aminotrans"/>
</dbReference>
<evidence type="ECO:0000313" key="12">
    <source>
        <dbReference type="Proteomes" id="UP001208041"/>
    </source>
</evidence>
<dbReference type="InterPro" id="IPR050106">
    <property type="entry name" value="HistidinolP_aminotransfase"/>
</dbReference>
<protein>
    <recommendedName>
        <fullName evidence="9">Histidinol-phosphate aminotransferase</fullName>
        <ecNumber evidence="9">2.6.1.9</ecNumber>
    </recommendedName>
    <alternativeName>
        <fullName evidence="9">Imidazole acetol-phosphate transaminase</fullName>
    </alternativeName>
</protein>
<feature type="modified residue" description="N6-(pyridoxal phosphate)lysine" evidence="9">
    <location>
        <position position="219"/>
    </location>
</feature>
<evidence type="ECO:0000256" key="4">
    <source>
        <dbReference type="ARBA" id="ARBA00011738"/>
    </source>
</evidence>
<dbReference type="EC" id="2.6.1.9" evidence="9"/>
<evidence type="ECO:0000256" key="5">
    <source>
        <dbReference type="ARBA" id="ARBA00022576"/>
    </source>
</evidence>
<keyword evidence="9" id="KW-0028">Amino-acid biosynthesis</keyword>
<keyword evidence="7 9" id="KW-0663">Pyridoxal phosphate</keyword>
<comment type="pathway">
    <text evidence="2 9">Amino-acid biosynthesis; L-histidine biosynthesis; L-histidine from 5-phospho-alpha-D-ribose 1-diphosphate: step 7/9.</text>
</comment>
<proteinExistence type="inferred from homology"/>
<evidence type="ECO:0000256" key="1">
    <source>
        <dbReference type="ARBA" id="ARBA00001933"/>
    </source>
</evidence>
<keyword evidence="9" id="KW-0368">Histidine biosynthesis</keyword>
<gene>
    <name evidence="9 11" type="primary">hisC</name>
    <name evidence="11" type="ORF">OH136_03820</name>
</gene>
<name>A0AAE3IX84_9RHOB</name>
<sequence>MSAEIRPQPGILEIALYEGGKSKIDGVSNTVKLSSNENPFGASEAAKEAFSRAVHELHRYPSSDHAELRAAIAEVNGLNASRIICGAGSDEIIAFLCQAYAGAGDEVVYTEHGFLMYPIGAHAAGATPVKVKERERVADVDAILAACTGKTKLVFLANPNNPTGTMIGQSDLARLAEGLPPQAILVIDGAYAEYVEGYDGGASLVEARDNVVMTRTFSKIYGLGGLRVGWGYGPQHIIDVLNRIRGPFNLSSAAIAAAEAAVRDTDFVEKCRADNTKNRAWLAEALAELGVPSDTSTANFVLARLADETEADACNEFLANEGLIVRKVGSYGLPNCLRITVGDEASCRRVAHAVAQFKGAQKTPGKE</sequence>
<dbReference type="InterPro" id="IPR015421">
    <property type="entry name" value="PyrdxlP-dep_Trfase_major"/>
</dbReference>
<dbReference type="InterPro" id="IPR015422">
    <property type="entry name" value="PyrdxlP-dep_Trfase_small"/>
</dbReference>
<evidence type="ECO:0000259" key="10">
    <source>
        <dbReference type="Pfam" id="PF00155"/>
    </source>
</evidence>
<feature type="domain" description="Aminotransferase class I/classII large" evidence="10">
    <location>
        <begin position="30"/>
        <end position="353"/>
    </location>
</feature>
<dbReference type="Proteomes" id="UP001208041">
    <property type="component" value="Unassembled WGS sequence"/>
</dbReference>
<dbReference type="RefSeq" id="WP_263952511.1">
    <property type="nucleotide sequence ID" value="NZ_JAOYFC010000001.1"/>
</dbReference>
<dbReference type="PANTHER" id="PTHR43643:SF3">
    <property type="entry name" value="HISTIDINOL-PHOSPHATE AMINOTRANSFERASE"/>
    <property type="match status" value="1"/>
</dbReference>
<dbReference type="SUPFAM" id="SSF53383">
    <property type="entry name" value="PLP-dependent transferases"/>
    <property type="match status" value="1"/>
</dbReference>
<evidence type="ECO:0000256" key="7">
    <source>
        <dbReference type="ARBA" id="ARBA00022898"/>
    </source>
</evidence>
<dbReference type="CDD" id="cd00609">
    <property type="entry name" value="AAT_like"/>
    <property type="match status" value="1"/>
</dbReference>
<dbReference type="HAMAP" id="MF_01023">
    <property type="entry name" value="HisC_aminotrans_2"/>
    <property type="match status" value="1"/>
</dbReference>
<dbReference type="AlphaFoldDB" id="A0AAE3IX84"/>
<organism evidence="11 12">
    <name type="scientific">Halocynthiibacter halioticoli</name>
    <dbReference type="NCBI Taxonomy" id="2986804"/>
    <lineage>
        <taxon>Bacteria</taxon>
        <taxon>Pseudomonadati</taxon>
        <taxon>Pseudomonadota</taxon>
        <taxon>Alphaproteobacteria</taxon>
        <taxon>Rhodobacterales</taxon>
        <taxon>Paracoccaceae</taxon>
        <taxon>Halocynthiibacter</taxon>
    </lineage>
</organism>
<comment type="caution">
    <text evidence="11">The sequence shown here is derived from an EMBL/GenBank/DDBJ whole genome shotgun (WGS) entry which is preliminary data.</text>
</comment>
<dbReference type="EMBL" id="JAOYFC010000001">
    <property type="protein sequence ID" value="MCV6823674.1"/>
    <property type="molecule type" value="Genomic_DNA"/>
</dbReference>
<evidence type="ECO:0000313" key="11">
    <source>
        <dbReference type="EMBL" id="MCV6823674.1"/>
    </source>
</evidence>
<comment type="subunit">
    <text evidence="4 9">Homodimer.</text>
</comment>
<dbReference type="InterPro" id="IPR015424">
    <property type="entry name" value="PyrdxlP-dep_Trfase"/>
</dbReference>
<evidence type="ECO:0000256" key="3">
    <source>
        <dbReference type="ARBA" id="ARBA00007970"/>
    </source>
</evidence>
<dbReference type="GO" id="GO:0004400">
    <property type="term" value="F:histidinol-phosphate transaminase activity"/>
    <property type="evidence" value="ECO:0007669"/>
    <property type="project" value="UniProtKB-UniRule"/>
</dbReference>
<dbReference type="Gene3D" id="3.90.1150.10">
    <property type="entry name" value="Aspartate Aminotransferase, domain 1"/>
    <property type="match status" value="1"/>
</dbReference>
<dbReference type="GO" id="GO:0000105">
    <property type="term" value="P:L-histidine biosynthetic process"/>
    <property type="evidence" value="ECO:0007669"/>
    <property type="project" value="UniProtKB-UniRule"/>
</dbReference>
<keyword evidence="6 9" id="KW-0808">Transferase</keyword>
<evidence type="ECO:0000256" key="9">
    <source>
        <dbReference type="HAMAP-Rule" id="MF_01023"/>
    </source>
</evidence>
<keyword evidence="5 9" id="KW-0032">Aminotransferase</keyword>
<accession>A0AAE3IX84</accession>
<dbReference type="InterPro" id="IPR004839">
    <property type="entry name" value="Aminotransferase_I/II_large"/>
</dbReference>
<dbReference type="GO" id="GO:0030170">
    <property type="term" value="F:pyridoxal phosphate binding"/>
    <property type="evidence" value="ECO:0007669"/>
    <property type="project" value="InterPro"/>
</dbReference>
<dbReference type="Pfam" id="PF00155">
    <property type="entry name" value="Aminotran_1_2"/>
    <property type="match status" value="1"/>
</dbReference>
<keyword evidence="12" id="KW-1185">Reference proteome</keyword>
<evidence type="ECO:0000256" key="8">
    <source>
        <dbReference type="ARBA" id="ARBA00047481"/>
    </source>
</evidence>
<comment type="similarity">
    <text evidence="3 9">Belongs to the class-II pyridoxal-phosphate-dependent aminotransferase family. Histidinol-phosphate aminotransferase subfamily.</text>
</comment>
<comment type="cofactor">
    <cofactor evidence="1 9">
        <name>pyridoxal 5'-phosphate</name>
        <dbReference type="ChEBI" id="CHEBI:597326"/>
    </cofactor>
</comment>